<dbReference type="FunFam" id="3.50.50.80:FF:000002">
    <property type="entry name" value="SUMO-activating enzyme subunit 2"/>
    <property type="match status" value="1"/>
</dbReference>
<dbReference type="EC" id="2.7.7.80" evidence="10"/>
<comment type="catalytic activity">
    <reaction evidence="7">
        <text>[molybdopterin-synthase sulfur-carrier protein]-C-terminal Gly-Gly + ATP + H(+) = [molybdopterin-synthase sulfur-carrier protein]-C-terminal Gly-Gly-AMP + diphosphate</text>
        <dbReference type="Rhea" id="RHEA:43616"/>
        <dbReference type="Rhea" id="RHEA-COMP:12159"/>
        <dbReference type="Rhea" id="RHEA-COMP:12202"/>
        <dbReference type="ChEBI" id="CHEBI:15378"/>
        <dbReference type="ChEBI" id="CHEBI:30616"/>
        <dbReference type="ChEBI" id="CHEBI:33019"/>
        <dbReference type="ChEBI" id="CHEBI:90618"/>
        <dbReference type="ChEBI" id="CHEBI:90778"/>
        <dbReference type="EC" id="2.7.7.80"/>
    </reaction>
</comment>
<evidence type="ECO:0000256" key="10">
    <source>
        <dbReference type="ARBA" id="ARBA00066884"/>
    </source>
</evidence>
<evidence type="ECO:0000256" key="14">
    <source>
        <dbReference type="ARBA" id="ARBA00078531"/>
    </source>
</evidence>
<comment type="caution">
    <text evidence="16">The sequence shown here is derived from an EMBL/GenBank/DDBJ whole genome shotgun (WGS) entry which is preliminary data.</text>
</comment>
<evidence type="ECO:0000256" key="2">
    <source>
        <dbReference type="ARBA" id="ARBA00022679"/>
    </source>
</evidence>
<name>A0A2T1N9C6_9FLAO</name>
<keyword evidence="5" id="KW-0067">ATP-binding</keyword>
<evidence type="ECO:0000313" key="16">
    <source>
        <dbReference type="EMBL" id="PSG88442.1"/>
    </source>
</evidence>
<comment type="subunit">
    <text evidence="9">Homodimer. Forms a stable heterotetrameric complex of 2 MoeB and 2 MoaD during adenylation of MoaD.</text>
</comment>
<feature type="domain" description="Rhodanese" evidence="15">
    <location>
        <begin position="280"/>
        <end position="347"/>
    </location>
</feature>
<dbReference type="CDD" id="cd00158">
    <property type="entry name" value="RHOD"/>
    <property type="match status" value="1"/>
</dbReference>
<dbReference type="GO" id="GO:0005829">
    <property type="term" value="C:cytosol"/>
    <property type="evidence" value="ECO:0007669"/>
    <property type="project" value="TreeGrafter"/>
</dbReference>
<protein>
    <recommendedName>
        <fullName evidence="11">Molybdopterin-synthase adenylyltransferase</fullName>
        <ecNumber evidence="10">2.7.7.80</ecNumber>
    </recommendedName>
    <alternativeName>
        <fullName evidence="14">MoaD protein adenylase</fullName>
    </alternativeName>
    <alternativeName>
        <fullName evidence="12">Molybdopterin-converting factor subunit 1 adenylase</fullName>
    </alternativeName>
    <alternativeName>
        <fullName evidence="13">Sulfur carrier protein MoaD adenylyltransferase</fullName>
    </alternativeName>
</protein>
<evidence type="ECO:0000256" key="1">
    <source>
        <dbReference type="ARBA" id="ARBA00009919"/>
    </source>
</evidence>
<evidence type="ECO:0000256" key="8">
    <source>
        <dbReference type="ARBA" id="ARBA00055169"/>
    </source>
</evidence>
<dbReference type="AlphaFoldDB" id="A0A2T1N9C6"/>
<dbReference type="Gene3D" id="3.40.50.720">
    <property type="entry name" value="NAD(P)-binding Rossmann-like Domain"/>
    <property type="match status" value="1"/>
</dbReference>
<sequence>MSQLSQLEKEYYNRHIILDNIGLKGQEQLKQAKVLVVGAGGLGCPVLQYLAAAGIGTIGILDGDTVSVSNLHRQILYTIKDVGQSKAETSAKRLRELNPYIKINVEHQFLAPKNAIDLFQHYDIIVDGTDNFQTRYLANDASVITRKPLVLGSIFKFEGQVTVFNYNNGPTYRCLYPNPPKPDAVPNCSQIGVLGVLPGIIGTYMANEVLKIVLGLDGILSGKLMLFHAEHLGTQILGYTKTEASQVNSLLNNYDAFCGIETDSAEVQVKTLSYEEIQKLPEEVFFLDVKTEEEHKLETISSINIPLQDLEQHFEGLPKDKTIVVFCKSGIRSKEAISKLKSLGLTNSFIRLKQD</sequence>
<dbReference type="InterPro" id="IPR035985">
    <property type="entry name" value="Ubiquitin-activating_enz"/>
</dbReference>
<gene>
    <name evidence="16" type="ORF">C7H52_09065</name>
</gene>
<dbReference type="CDD" id="cd00757">
    <property type="entry name" value="ThiF_MoeB_HesA_family"/>
    <property type="match status" value="1"/>
</dbReference>
<organism evidence="16 17">
    <name type="scientific">Aurantibacter aestuarii</name>
    <dbReference type="NCBI Taxonomy" id="1266046"/>
    <lineage>
        <taxon>Bacteria</taxon>
        <taxon>Pseudomonadati</taxon>
        <taxon>Bacteroidota</taxon>
        <taxon>Flavobacteriia</taxon>
        <taxon>Flavobacteriales</taxon>
        <taxon>Flavobacteriaceae</taxon>
        <taxon>Aurantibacter</taxon>
    </lineage>
</organism>
<comment type="pathway">
    <text evidence="6">Protein modification.</text>
</comment>
<dbReference type="Proteomes" id="UP000238426">
    <property type="component" value="Unassembled WGS sequence"/>
</dbReference>
<dbReference type="GO" id="GO:0008641">
    <property type="term" value="F:ubiquitin-like modifier activating enzyme activity"/>
    <property type="evidence" value="ECO:0007669"/>
    <property type="project" value="InterPro"/>
</dbReference>
<evidence type="ECO:0000256" key="5">
    <source>
        <dbReference type="ARBA" id="ARBA00022840"/>
    </source>
</evidence>
<dbReference type="GO" id="GO:0061605">
    <property type="term" value="F:molybdopterin-synthase adenylyltransferase activity"/>
    <property type="evidence" value="ECO:0007669"/>
    <property type="project" value="UniProtKB-EC"/>
</dbReference>
<dbReference type="Gene3D" id="3.40.250.10">
    <property type="entry name" value="Rhodanese-like domain"/>
    <property type="match status" value="1"/>
</dbReference>
<dbReference type="OrthoDB" id="9804286at2"/>
<dbReference type="EMBL" id="PXOQ01000009">
    <property type="protein sequence ID" value="PSG88442.1"/>
    <property type="molecule type" value="Genomic_DNA"/>
</dbReference>
<evidence type="ECO:0000256" key="7">
    <source>
        <dbReference type="ARBA" id="ARBA00052218"/>
    </source>
</evidence>
<evidence type="ECO:0000256" key="12">
    <source>
        <dbReference type="ARBA" id="ARBA00075110"/>
    </source>
</evidence>
<dbReference type="InterPro" id="IPR001763">
    <property type="entry name" value="Rhodanese-like_dom"/>
</dbReference>
<dbReference type="PANTHER" id="PTHR10953:SF102">
    <property type="entry name" value="ADENYLYLTRANSFERASE AND SULFURTRANSFERASE MOCS3"/>
    <property type="match status" value="1"/>
</dbReference>
<comment type="similarity">
    <text evidence="1">Belongs to the HesA/MoeB/ThiF family.</text>
</comment>
<keyword evidence="4" id="KW-0833">Ubl conjugation pathway</keyword>
<dbReference type="PANTHER" id="PTHR10953">
    <property type="entry name" value="UBIQUITIN-ACTIVATING ENZYME E1"/>
    <property type="match status" value="1"/>
</dbReference>
<keyword evidence="3" id="KW-0547">Nucleotide-binding</keyword>
<reference evidence="16 17" key="1">
    <citation type="submission" date="2018-03" db="EMBL/GenBank/DDBJ databases">
        <title>Mesoflavibacter sp. HG37 and Mesoflavibacter sp. HG96 sp.nov., two marine bacteria isolated from seawater of Western Pacific Ocean.</title>
        <authorList>
            <person name="Cheng H."/>
            <person name="Wu Y.-H."/>
            <person name="Guo L.-L."/>
            <person name="Xu X.-W."/>
        </authorList>
    </citation>
    <scope>NUCLEOTIDE SEQUENCE [LARGE SCALE GENOMIC DNA]</scope>
    <source>
        <strain evidence="16 17">KCTC 32269</strain>
    </source>
</reference>
<dbReference type="GO" id="GO:0005524">
    <property type="term" value="F:ATP binding"/>
    <property type="evidence" value="ECO:0007669"/>
    <property type="project" value="UniProtKB-KW"/>
</dbReference>
<accession>A0A2T1N9C6</accession>
<dbReference type="SUPFAM" id="SSF69572">
    <property type="entry name" value="Activating enzymes of the ubiquitin-like proteins"/>
    <property type="match status" value="1"/>
</dbReference>
<keyword evidence="17" id="KW-1185">Reference proteome</keyword>
<evidence type="ECO:0000256" key="3">
    <source>
        <dbReference type="ARBA" id="ARBA00022741"/>
    </source>
</evidence>
<evidence type="ECO:0000256" key="6">
    <source>
        <dbReference type="ARBA" id="ARBA00043952"/>
    </source>
</evidence>
<evidence type="ECO:0000313" key="17">
    <source>
        <dbReference type="Proteomes" id="UP000238426"/>
    </source>
</evidence>
<dbReference type="InterPro" id="IPR036873">
    <property type="entry name" value="Rhodanese-like_dom_sf"/>
</dbReference>
<dbReference type="InterPro" id="IPR045886">
    <property type="entry name" value="ThiF/MoeB/HesA"/>
</dbReference>
<dbReference type="PROSITE" id="PS50206">
    <property type="entry name" value="RHODANESE_3"/>
    <property type="match status" value="1"/>
</dbReference>
<keyword evidence="2" id="KW-0808">Transferase</keyword>
<comment type="function">
    <text evidence="8">Catalyzes the adenylation by ATP of the carboxyl group of the C-terminal glycine of sulfur carrier protein MoaD.</text>
</comment>
<dbReference type="RefSeq" id="WP_106463580.1">
    <property type="nucleotide sequence ID" value="NZ_PXOQ01000009.1"/>
</dbReference>
<dbReference type="GO" id="GO:0004792">
    <property type="term" value="F:thiosulfate-cyanide sulfurtransferase activity"/>
    <property type="evidence" value="ECO:0007669"/>
    <property type="project" value="TreeGrafter"/>
</dbReference>
<proteinExistence type="inferred from homology"/>
<evidence type="ECO:0000256" key="9">
    <source>
        <dbReference type="ARBA" id="ARBA00063809"/>
    </source>
</evidence>
<dbReference type="SMART" id="SM00450">
    <property type="entry name" value="RHOD"/>
    <property type="match status" value="1"/>
</dbReference>
<dbReference type="InterPro" id="IPR000594">
    <property type="entry name" value="ThiF_NAD_FAD-bd"/>
</dbReference>
<evidence type="ECO:0000256" key="4">
    <source>
        <dbReference type="ARBA" id="ARBA00022786"/>
    </source>
</evidence>
<evidence type="ECO:0000256" key="13">
    <source>
        <dbReference type="ARBA" id="ARBA00075328"/>
    </source>
</evidence>
<dbReference type="Pfam" id="PF00899">
    <property type="entry name" value="ThiF"/>
    <property type="match status" value="1"/>
</dbReference>
<evidence type="ECO:0000256" key="11">
    <source>
        <dbReference type="ARBA" id="ARBA00073635"/>
    </source>
</evidence>
<dbReference type="FunFam" id="3.40.50.720:FF:000033">
    <property type="entry name" value="Adenylyltransferase and sulfurtransferase MOCS3"/>
    <property type="match status" value="1"/>
</dbReference>
<dbReference type="Pfam" id="PF00581">
    <property type="entry name" value="Rhodanese"/>
    <property type="match status" value="1"/>
</dbReference>
<dbReference type="GO" id="GO:0008146">
    <property type="term" value="F:sulfotransferase activity"/>
    <property type="evidence" value="ECO:0007669"/>
    <property type="project" value="TreeGrafter"/>
</dbReference>
<evidence type="ECO:0000259" key="15">
    <source>
        <dbReference type="PROSITE" id="PS50206"/>
    </source>
</evidence>